<organism evidence="2">
    <name type="scientific">Anguilla anguilla</name>
    <name type="common">European freshwater eel</name>
    <name type="synonym">Muraena anguilla</name>
    <dbReference type="NCBI Taxonomy" id="7936"/>
    <lineage>
        <taxon>Eukaryota</taxon>
        <taxon>Metazoa</taxon>
        <taxon>Chordata</taxon>
        <taxon>Craniata</taxon>
        <taxon>Vertebrata</taxon>
        <taxon>Euteleostomi</taxon>
        <taxon>Actinopterygii</taxon>
        <taxon>Neopterygii</taxon>
        <taxon>Teleostei</taxon>
        <taxon>Anguilliformes</taxon>
        <taxon>Anguillidae</taxon>
        <taxon>Anguilla</taxon>
    </lineage>
</organism>
<feature type="transmembrane region" description="Helical" evidence="1">
    <location>
        <begin position="21"/>
        <end position="41"/>
    </location>
</feature>
<accession>A0A0E9PE35</accession>
<evidence type="ECO:0000256" key="1">
    <source>
        <dbReference type="SAM" id="Phobius"/>
    </source>
</evidence>
<reference evidence="2" key="1">
    <citation type="submission" date="2014-11" db="EMBL/GenBank/DDBJ databases">
        <authorList>
            <person name="Amaro Gonzalez C."/>
        </authorList>
    </citation>
    <scope>NUCLEOTIDE SEQUENCE</scope>
</reference>
<keyword evidence="1" id="KW-1133">Transmembrane helix</keyword>
<reference evidence="2" key="2">
    <citation type="journal article" date="2015" name="Fish Shellfish Immunol.">
        <title>Early steps in the European eel (Anguilla anguilla)-Vibrio vulnificus interaction in the gills: Role of the RtxA13 toxin.</title>
        <authorList>
            <person name="Callol A."/>
            <person name="Pajuelo D."/>
            <person name="Ebbesson L."/>
            <person name="Teles M."/>
            <person name="MacKenzie S."/>
            <person name="Amaro C."/>
        </authorList>
    </citation>
    <scope>NUCLEOTIDE SEQUENCE</scope>
</reference>
<dbReference type="EMBL" id="GBXM01105808">
    <property type="protein sequence ID" value="JAH02769.1"/>
    <property type="molecule type" value="Transcribed_RNA"/>
</dbReference>
<name>A0A0E9PE35_ANGAN</name>
<evidence type="ECO:0000313" key="2">
    <source>
        <dbReference type="EMBL" id="JAH02769.1"/>
    </source>
</evidence>
<sequence>MYSDGRKLTWNTCASYTIKPSALNVIIIYKVIANWFLSVILRNATVCVR</sequence>
<dbReference type="AlphaFoldDB" id="A0A0E9PE35"/>
<proteinExistence type="predicted"/>
<protein>
    <submittedName>
        <fullName evidence="2">Uncharacterized protein</fullName>
    </submittedName>
</protein>
<keyword evidence="1" id="KW-0472">Membrane</keyword>
<keyword evidence="1" id="KW-0812">Transmembrane</keyword>